<keyword evidence="1" id="KW-0732">Signal</keyword>
<sequence length="373" mass="42201">MKLYQGMLLILLSSFISNVFGQSSKESHWGSTPQRDLSAMAQPIPSQNSFIDSLYNIWCGSVVKGKNGKFYMLYSRWPRDKGHEAWITHSEIALARADRPEGPYRHVKVVFPARGNQFWDGVCTHNPAVIVYKNKFYLYYMGSTGKSYVKPHSSYENPNWWEYRNNQRIGVAVADDPEGEWTRFAQPILDVSADSTAHDALMVSNPAITVDDKGRFILVYKQVEKNGTIRGGRVRFGVAFSNAPTGAFVKHPQPIFEAEKGSKEWMVAEDPYLWHQQGVNYAIVRDVVGKFTGESGALALMISTNGFDWQPAAYPKVLSKTVFWENGKPLDDKLERPCLYMEKGVPKLLFGAMGINKRKHSMNVAVPLKYNLK</sequence>
<dbReference type="Gene3D" id="2.115.10.20">
    <property type="entry name" value="Glycosyl hydrolase domain, family 43"/>
    <property type="match status" value="2"/>
</dbReference>
<evidence type="ECO:0000256" key="1">
    <source>
        <dbReference type="SAM" id="SignalP"/>
    </source>
</evidence>
<accession>A0ABT1FJ53</accession>
<evidence type="ECO:0000313" key="2">
    <source>
        <dbReference type="EMBL" id="MCP1381786.1"/>
    </source>
</evidence>
<gene>
    <name evidence="2" type="ORF">NCI00_05085</name>
</gene>
<keyword evidence="3" id="KW-1185">Reference proteome</keyword>
<feature type="signal peptide" evidence="1">
    <location>
        <begin position="1"/>
        <end position="21"/>
    </location>
</feature>
<evidence type="ECO:0000313" key="3">
    <source>
        <dbReference type="Proteomes" id="UP001204772"/>
    </source>
</evidence>
<protein>
    <submittedName>
        <fullName evidence="2">Glycoside hydrolase family protein</fullName>
    </submittedName>
</protein>
<feature type="chain" id="PRO_5045446145" evidence="1">
    <location>
        <begin position="22"/>
        <end position="373"/>
    </location>
</feature>
<dbReference type="EMBL" id="JAMZEL010000001">
    <property type="protein sequence ID" value="MCP1381786.1"/>
    <property type="molecule type" value="Genomic_DNA"/>
</dbReference>
<dbReference type="InterPro" id="IPR023296">
    <property type="entry name" value="Glyco_hydro_beta-prop_sf"/>
</dbReference>
<name>A0ABT1FJ53_9BACT</name>
<dbReference type="GO" id="GO:0016787">
    <property type="term" value="F:hydrolase activity"/>
    <property type="evidence" value="ECO:0007669"/>
    <property type="project" value="UniProtKB-KW"/>
</dbReference>
<dbReference type="SUPFAM" id="SSF75005">
    <property type="entry name" value="Arabinanase/levansucrase/invertase"/>
    <property type="match status" value="2"/>
</dbReference>
<dbReference type="CDD" id="cd08994">
    <property type="entry name" value="GH43_62_32_68_117_130-like"/>
    <property type="match status" value="1"/>
</dbReference>
<proteinExistence type="predicted"/>
<reference evidence="2 3" key="1">
    <citation type="submission" date="2022-06" db="EMBL/GenBank/DDBJ databases">
        <title>Runella sp. S5 genome sequencing.</title>
        <authorList>
            <person name="Park S."/>
        </authorList>
    </citation>
    <scope>NUCLEOTIDE SEQUENCE [LARGE SCALE GENOMIC DNA]</scope>
    <source>
        <strain evidence="2 3">S5</strain>
    </source>
</reference>
<organism evidence="2 3">
    <name type="scientific">Runella salmonicolor</name>
    <dbReference type="NCBI Taxonomy" id="2950278"/>
    <lineage>
        <taxon>Bacteria</taxon>
        <taxon>Pseudomonadati</taxon>
        <taxon>Bacteroidota</taxon>
        <taxon>Cytophagia</taxon>
        <taxon>Cytophagales</taxon>
        <taxon>Spirosomataceae</taxon>
        <taxon>Runella</taxon>
    </lineage>
</organism>
<comment type="caution">
    <text evidence="2">The sequence shown here is derived from an EMBL/GenBank/DDBJ whole genome shotgun (WGS) entry which is preliminary data.</text>
</comment>
<dbReference type="Proteomes" id="UP001204772">
    <property type="component" value="Unassembled WGS sequence"/>
</dbReference>
<dbReference type="RefSeq" id="WP_253525659.1">
    <property type="nucleotide sequence ID" value="NZ_JAMZEL010000001.1"/>
</dbReference>
<keyword evidence="2" id="KW-0378">Hydrolase</keyword>